<protein>
    <submittedName>
        <fullName evidence="1">Uncharacterized protein</fullName>
    </submittedName>
</protein>
<feature type="non-terminal residue" evidence="1">
    <location>
        <position position="1"/>
    </location>
</feature>
<keyword evidence="2" id="KW-1185">Reference proteome</keyword>
<dbReference type="AlphaFoldDB" id="A0A2G9TUL5"/>
<evidence type="ECO:0000313" key="2">
    <source>
        <dbReference type="Proteomes" id="UP000230423"/>
    </source>
</evidence>
<reference evidence="1 2" key="1">
    <citation type="submission" date="2015-09" db="EMBL/GenBank/DDBJ databases">
        <title>Draft genome of the parasitic nematode Teladorsagia circumcincta isolate WARC Sus (inbred).</title>
        <authorList>
            <person name="Mitreva M."/>
        </authorList>
    </citation>
    <scope>NUCLEOTIDE SEQUENCE [LARGE SCALE GENOMIC DNA]</scope>
    <source>
        <strain evidence="1 2">S</strain>
    </source>
</reference>
<gene>
    <name evidence="1" type="ORF">TELCIR_16795</name>
</gene>
<evidence type="ECO:0000313" key="1">
    <source>
        <dbReference type="EMBL" id="PIO61674.1"/>
    </source>
</evidence>
<organism evidence="1 2">
    <name type="scientific">Teladorsagia circumcincta</name>
    <name type="common">Brown stomach worm</name>
    <name type="synonym">Ostertagia circumcincta</name>
    <dbReference type="NCBI Taxonomy" id="45464"/>
    <lineage>
        <taxon>Eukaryota</taxon>
        <taxon>Metazoa</taxon>
        <taxon>Ecdysozoa</taxon>
        <taxon>Nematoda</taxon>
        <taxon>Chromadorea</taxon>
        <taxon>Rhabditida</taxon>
        <taxon>Rhabditina</taxon>
        <taxon>Rhabditomorpha</taxon>
        <taxon>Strongyloidea</taxon>
        <taxon>Trichostrongylidae</taxon>
        <taxon>Teladorsagia</taxon>
    </lineage>
</organism>
<accession>A0A2G9TUL5</accession>
<dbReference type="EMBL" id="KZ353206">
    <property type="protein sequence ID" value="PIO61674.1"/>
    <property type="molecule type" value="Genomic_DNA"/>
</dbReference>
<dbReference type="Proteomes" id="UP000230423">
    <property type="component" value="Unassembled WGS sequence"/>
</dbReference>
<name>A0A2G9TUL5_TELCI</name>
<dbReference type="OrthoDB" id="6493944at2759"/>
<proteinExistence type="predicted"/>
<sequence>SLWISDTACAALMAPIAYALLEAIMIHKMAPLSINGHDIALQDHGEHAKRGLIVSLNDFEYNTWKSI</sequence>